<dbReference type="PANTHER" id="PTHR11358:SF26">
    <property type="entry name" value="GUANIDINO ACID HYDROLASE, MITOCHONDRIAL"/>
    <property type="match status" value="1"/>
</dbReference>
<dbReference type="PANTHER" id="PTHR11358">
    <property type="entry name" value="ARGINASE/AGMATINASE"/>
    <property type="match status" value="1"/>
</dbReference>
<feature type="non-terminal residue" evidence="3">
    <location>
        <position position="1"/>
    </location>
</feature>
<dbReference type="Gene3D" id="3.40.800.10">
    <property type="entry name" value="Ureohydrolase domain"/>
    <property type="match status" value="1"/>
</dbReference>
<dbReference type="GO" id="GO:0033389">
    <property type="term" value="P:putrescine biosynthetic process from arginine, via agmatine"/>
    <property type="evidence" value="ECO:0007669"/>
    <property type="project" value="TreeGrafter"/>
</dbReference>
<evidence type="ECO:0008006" key="4">
    <source>
        <dbReference type="Google" id="ProtNLM"/>
    </source>
</evidence>
<dbReference type="InterPro" id="IPR023696">
    <property type="entry name" value="Ureohydrolase_dom_sf"/>
</dbReference>
<comment type="caution">
    <text evidence="3">The sequence shown here is derived from an EMBL/GenBank/DDBJ whole genome shotgun (WGS) entry which is preliminary data.</text>
</comment>
<evidence type="ECO:0000256" key="2">
    <source>
        <dbReference type="ARBA" id="ARBA00022801"/>
    </source>
</evidence>
<protein>
    <recommendedName>
        <fullName evidence="4">Agmatinase</fullName>
    </recommendedName>
</protein>
<reference evidence="3" key="1">
    <citation type="journal article" date="2014" name="Front. Microbiol.">
        <title>High frequency of phylogenetically diverse reductive dehalogenase-homologous genes in deep subseafloor sedimentary metagenomes.</title>
        <authorList>
            <person name="Kawai M."/>
            <person name="Futagami T."/>
            <person name="Toyoda A."/>
            <person name="Takaki Y."/>
            <person name="Nishi S."/>
            <person name="Hori S."/>
            <person name="Arai W."/>
            <person name="Tsubouchi T."/>
            <person name="Morono Y."/>
            <person name="Uchiyama I."/>
            <person name="Ito T."/>
            <person name="Fujiyama A."/>
            <person name="Inagaki F."/>
            <person name="Takami H."/>
        </authorList>
    </citation>
    <scope>NUCLEOTIDE SEQUENCE</scope>
    <source>
        <strain evidence="3">Expedition CK06-06</strain>
    </source>
</reference>
<gene>
    <name evidence="3" type="ORF">S06H3_16748</name>
</gene>
<dbReference type="EMBL" id="BARV01008313">
    <property type="protein sequence ID" value="GAI02893.1"/>
    <property type="molecule type" value="Genomic_DNA"/>
</dbReference>
<dbReference type="PROSITE" id="PS51409">
    <property type="entry name" value="ARGINASE_2"/>
    <property type="match status" value="1"/>
</dbReference>
<dbReference type="AlphaFoldDB" id="X1K8H8"/>
<keyword evidence="1" id="KW-0479">Metal-binding</keyword>
<evidence type="ECO:0000256" key="1">
    <source>
        <dbReference type="ARBA" id="ARBA00022723"/>
    </source>
</evidence>
<dbReference type="Pfam" id="PF00491">
    <property type="entry name" value="Arginase"/>
    <property type="match status" value="1"/>
</dbReference>
<accession>X1K8H8</accession>
<keyword evidence="2" id="KW-0378">Hydrolase</keyword>
<sequence>FAGLQPPYSELRSAKVVILPVPYDSTTEWRSGTRYGPQSIIDASRYLELYDLELEREICKVGIHTLPEVEPMMNSPEEMVNRVYQTTKKLIKQGKFVVMFGGEHSPTLGTVRAFKEAFPRLSVLHYAIKVSLFPIVIASKAKQPIRDSSLYSQFLSVKYLGSHL</sequence>
<organism evidence="3">
    <name type="scientific">marine sediment metagenome</name>
    <dbReference type="NCBI Taxonomy" id="412755"/>
    <lineage>
        <taxon>unclassified sequences</taxon>
        <taxon>metagenomes</taxon>
        <taxon>ecological metagenomes</taxon>
    </lineage>
</organism>
<dbReference type="GO" id="GO:0008783">
    <property type="term" value="F:agmatinase activity"/>
    <property type="evidence" value="ECO:0007669"/>
    <property type="project" value="TreeGrafter"/>
</dbReference>
<evidence type="ECO:0000313" key="3">
    <source>
        <dbReference type="EMBL" id="GAI02893.1"/>
    </source>
</evidence>
<name>X1K8H8_9ZZZZ</name>
<dbReference type="InterPro" id="IPR006035">
    <property type="entry name" value="Ureohydrolase"/>
</dbReference>
<dbReference type="SUPFAM" id="SSF52768">
    <property type="entry name" value="Arginase/deacetylase"/>
    <property type="match status" value="1"/>
</dbReference>
<dbReference type="GO" id="GO:0046872">
    <property type="term" value="F:metal ion binding"/>
    <property type="evidence" value="ECO:0007669"/>
    <property type="project" value="UniProtKB-KW"/>
</dbReference>
<proteinExistence type="predicted"/>